<evidence type="ECO:0000313" key="3">
    <source>
        <dbReference type="Proteomes" id="UP001500880"/>
    </source>
</evidence>
<comment type="caution">
    <text evidence="2">The sequence shown here is derived from an EMBL/GenBank/DDBJ whole genome shotgun (WGS) entry which is preliminary data.</text>
</comment>
<feature type="transmembrane region" description="Helical" evidence="1">
    <location>
        <begin position="64"/>
        <end position="87"/>
    </location>
</feature>
<keyword evidence="3" id="KW-1185">Reference proteome</keyword>
<keyword evidence="1" id="KW-0472">Membrane</keyword>
<name>A0ABN1B608_9BACI</name>
<evidence type="ECO:0000256" key="1">
    <source>
        <dbReference type="SAM" id="Phobius"/>
    </source>
</evidence>
<evidence type="ECO:0008006" key="4">
    <source>
        <dbReference type="Google" id="ProtNLM"/>
    </source>
</evidence>
<protein>
    <recommendedName>
        <fullName evidence="4">YGGT family protein</fullName>
    </recommendedName>
</protein>
<accession>A0ABN1B608</accession>
<evidence type="ECO:0000313" key="2">
    <source>
        <dbReference type="EMBL" id="GAA0490441.1"/>
    </source>
</evidence>
<keyword evidence="1" id="KW-1133">Transmembrane helix</keyword>
<keyword evidence="1" id="KW-0812">Transmembrane</keyword>
<gene>
    <name evidence="2" type="ORF">GCM10008986_15550</name>
</gene>
<dbReference type="EMBL" id="BAAADO010000003">
    <property type="protein sequence ID" value="GAA0490441.1"/>
    <property type="molecule type" value="Genomic_DNA"/>
</dbReference>
<reference evidence="2 3" key="1">
    <citation type="journal article" date="2019" name="Int. J. Syst. Evol. Microbiol.">
        <title>The Global Catalogue of Microorganisms (GCM) 10K type strain sequencing project: providing services to taxonomists for standard genome sequencing and annotation.</title>
        <authorList>
            <consortium name="The Broad Institute Genomics Platform"/>
            <consortium name="The Broad Institute Genome Sequencing Center for Infectious Disease"/>
            <person name="Wu L."/>
            <person name="Ma J."/>
        </authorList>
    </citation>
    <scope>NUCLEOTIDE SEQUENCE [LARGE SCALE GENOMIC DNA]</scope>
    <source>
        <strain evidence="2 3">JCM 12389</strain>
    </source>
</reference>
<sequence>MKSGKVLTLVLQCFITVMQALLGLRILFKLVSASEGSFVQWVYLLSDPLVIPFSGSFPPTMVSAMFYVDVAAILAMILYTLVGYLLLRIVAGSRKKDRSKYLS</sequence>
<dbReference type="Proteomes" id="UP001500880">
    <property type="component" value="Unassembled WGS sequence"/>
</dbReference>
<organism evidence="2 3">
    <name type="scientific">Salinibacillus aidingensis</name>
    <dbReference type="NCBI Taxonomy" id="237684"/>
    <lineage>
        <taxon>Bacteria</taxon>
        <taxon>Bacillati</taxon>
        <taxon>Bacillota</taxon>
        <taxon>Bacilli</taxon>
        <taxon>Bacillales</taxon>
        <taxon>Bacillaceae</taxon>
        <taxon>Salinibacillus</taxon>
    </lineage>
</organism>
<dbReference type="RefSeq" id="WP_343839507.1">
    <property type="nucleotide sequence ID" value="NZ_BAAADO010000003.1"/>
</dbReference>
<proteinExistence type="predicted"/>